<reference evidence="1" key="1">
    <citation type="submission" date="2014-09" db="EMBL/GenBank/DDBJ databases">
        <authorList>
            <person name="Magalhaes I.L.F."/>
            <person name="Oliveira U."/>
            <person name="Santos F.R."/>
            <person name="Vidigal T.H.D.A."/>
            <person name="Brescovit A.D."/>
            <person name="Santos A.J."/>
        </authorList>
    </citation>
    <scope>NUCLEOTIDE SEQUENCE</scope>
    <source>
        <tissue evidence="1">Shoot tissue taken approximately 20 cm above the soil surface</tissue>
    </source>
</reference>
<name>A0A0A9BAW0_ARUDO</name>
<proteinExistence type="predicted"/>
<accession>A0A0A9BAW0</accession>
<sequence>MSQLRKLNIQFRLLLCAHHSFRM</sequence>
<dbReference type="AlphaFoldDB" id="A0A0A9BAW0"/>
<reference evidence="1" key="2">
    <citation type="journal article" date="2015" name="Data Brief">
        <title>Shoot transcriptome of the giant reed, Arundo donax.</title>
        <authorList>
            <person name="Barrero R.A."/>
            <person name="Guerrero F.D."/>
            <person name="Moolhuijzen P."/>
            <person name="Goolsby J.A."/>
            <person name="Tidwell J."/>
            <person name="Bellgard S.E."/>
            <person name="Bellgard M.I."/>
        </authorList>
    </citation>
    <scope>NUCLEOTIDE SEQUENCE</scope>
    <source>
        <tissue evidence="1">Shoot tissue taken approximately 20 cm above the soil surface</tissue>
    </source>
</reference>
<organism evidence="1">
    <name type="scientific">Arundo donax</name>
    <name type="common">Giant reed</name>
    <name type="synonym">Donax arundinaceus</name>
    <dbReference type="NCBI Taxonomy" id="35708"/>
    <lineage>
        <taxon>Eukaryota</taxon>
        <taxon>Viridiplantae</taxon>
        <taxon>Streptophyta</taxon>
        <taxon>Embryophyta</taxon>
        <taxon>Tracheophyta</taxon>
        <taxon>Spermatophyta</taxon>
        <taxon>Magnoliopsida</taxon>
        <taxon>Liliopsida</taxon>
        <taxon>Poales</taxon>
        <taxon>Poaceae</taxon>
        <taxon>PACMAD clade</taxon>
        <taxon>Arundinoideae</taxon>
        <taxon>Arundineae</taxon>
        <taxon>Arundo</taxon>
    </lineage>
</organism>
<evidence type="ECO:0000313" key="1">
    <source>
        <dbReference type="EMBL" id="JAD61079.1"/>
    </source>
</evidence>
<protein>
    <submittedName>
        <fullName evidence="1">Uncharacterized protein</fullName>
    </submittedName>
</protein>
<dbReference type="EMBL" id="GBRH01236816">
    <property type="protein sequence ID" value="JAD61079.1"/>
    <property type="molecule type" value="Transcribed_RNA"/>
</dbReference>